<evidence type="ECO:0000313" key="4">
    <source>
        <dbReference type="Proteomes" id="UP000246073"/>
    </source>
</evidence>
<feature type="compositionally biased region" description="Basic and acidic residues" evidence="1">
    <location>
        <begin position="227"/>
        <end position="236"/>
    </location>
</feature>
<feature type="compositionally biased region" description="Basic and acidic residues" evidence="1">
    <location>
        <begin position="201"/>
        <end position="210"/>
    </location>
</feature>
<dbReference type="Pfam" id="PF09476">
    <property type="entry name" value="Pilus_CpaD"/>
    <property type="match status" value="1"/>
</dbReference>
<feature type="signal peptide" evidence="2">
    <location>
        <begin position="1"/>
        <end position="23"/>
    </location>
</feature>
<evidence type="ECO:0000256" key="1">
    <source>
        <dbReference type="SAM" id="MobiDB-lite"/>
    </source>
</evidence>
<evidence type="ECO:0000313" key="3">
    <source>
        <dbReference type="EMBL" id="SPL66799.1"/>
    </source>
</evidence>
<sequence length="236" mass="25418">MTIRGKKVSIKSAMLVLSVALLAGCANRQHVTVGALPDDYRTNHPITIAEREQVTDIPVGSADSRLNTMQRGIVQKAVANYRYNGSGMVYVLVPAGAANQAAAYRLSTEISAALRKGGIKQTNIAIENYPVPSPDAAAPIRISYYAMTAGTTPCGRWPDDIATTPENKHYANFGCSMQNNLAAQVANPADLLGPRASSPIDSDRTTERLNGDQGYTKMSTAQTDNWQEPRSEQANY</sequence>
<dbReference type="AlphaFoldDB" id="A0A2P9HRS5"/>
<dbReference type="PROSITE" id="PS51257">
    <property type="entry name" value="PROKAR_LIPOPROTEIN"/>
    <property type="match status" value="1"/>
</dbReference>
<feature type="region of interest" description="Disordered" evidence="1">
    <location>
        <begin position="192"/>
        <end position="236"/>
    </location>
</feature>
<evidence type="ECO:0000256" key="2">
    <source>
        <dbReference type="SAM" id="SignalP"/>
    </source>
</evidence>
<dbReference type="InterPro" id="IPR019027">
    <property type="entry name" value="Pilus_biogenesis_CpaD-related"/>
</dbReference>
<dbReference type="InterPro" id="IPR013361">
    <property type="entry name" value="Pilus_CpaD"/>
</dbReference>
<reference evidence="4" key="1">
    <citation type="submission" date="2017-12" db="EMBL/GenBank/DDBJ databases">
        <authorList>
            <person name="Diaz M."/>
        </authorList>
    </citation>
    <scope>NUCLEOTIDE SEQUENCE [LARGE SCALE GENOMIC DNA]</scope>
    <source>
        <strain evidence="4">FI11154</strain>
    </source>
</reference>
<protein>
    <submittedName>
        <fullName evidence="3">Flp pilus assembly protein CpaD</fullName>
    </submittedName>
</protein>
<dbReference type="EMBL" id="OOFM01000005">
    <property type="protein sequence ID" value="SPL66799.1"/>
    <property type="molecule type" value="Genomic_DNA"/>
</dbReference>
<dbReference type="NCBIfam" id="TIGR02522">
    <property type="entry name" value="pilus_cpaD"/>
    <property type="match status" value="1"/>
</dbReference>
<proteinExistence type="predicted"/>
<name>A0A2P9HRS5_9HYPH</name>
<feature type="chain" id="PRO_5015148920" evidence="2">
    <location>
        <begin position="24"/>
        <end position="236"/>
    </location>
</feature>
<accession>A0A2P9HRS5</accession>
<dbReference type="Proteomes" id="UP000246073">
    <property type="component" value="Unassembled WGS sequence"/>
</dbReference>
<organism evidence="3 4">
    <name type="scientific">Ochrobactrum soli</name>
    <dbReference type="NCBI Taxonomy" id="2448455"/>
    <lineage>
        <taxon>Bacteria</taxon>
        <taxon>Pseudomonadati</taxon>
        <taxon>Pseudomonadota</taxon>
        <taxon>Alphaproteobacteria</taxon>
        <taxon>Hyphomicrobiales</taxon>
        <taxon>Brucellaceae</taxon>
        <taxon>Brucella/Ochrobactrum group</taxon>
        <taxon>Ochrobactrum</taxon>
    </lineage>
</organism>
<feature type="compositionally biased region" description="Polar residues" evidence="1">
    <location>
        <begin position="216"/>
        <end position="226"/>
    </location>
</feature>
<dbReference type="RefSeq" id="WP_109370126.1">
    <property type="nucleotide sequence ID" value="NZ_OOFM01000005.1"/>
</dbReference>
<gene>
    <name evidence="3" type="ORF">OHAE_2666</name>
</gene>
<keyword evidence="2" id="KW-0732">Signal</keyword>